<sequence length="348" mass="35576">MVQDAQDEEWTGRGASLSSDVRRIGRAACNLGGGCMALEAFCLPPLVALRPLSGAAVGRRGDLQSSAFCSPRPAAATIVCQPAVHDARLPVTASAGGPAPGVPAASNGDAVADAAEDDEDDVGAVMSAPTEADAQLLSAAMDGELPAISAALEAGASPSATDSNGRTALHMVAANGLRQAIGDLLERGAEINAADTEGLTPLHMATGYQRPDTVRALLAAGADPDLQSKVGDSAVELAEKVVGVTPEKVFWRRNAKYDTAMEVLGILEELYEYYDDEEAGSDGEGAAAEVAEATATGASADGTDVKFTVRKRVRAEEAGGEAVPVEAPLPSSAADVQTTVRVRKPQKE</sequence>
<organism evidence="1 2">
    <name type="scientific">Pyropia yezoensis</name>
    <name type="common">Susabi-nori</name>
    <name type="synonym">Porphyra yezoensis</name>
    <dbReference type="NCBI Taxonomy" id="2788"/>
    <lineage>
        <taxon>Eukaryota</taxon>
        <taxon>Rhodophyta</taxon>
        <taxon>Bangiophyceae</taxon>
        <taxon>Bangiales</taxon>
        <taxon>Bangiaceae</taxon>
        <taxon>Pyropia</taxon>
    </lineage>
</organism>
<evidence type="ECO:0000313" key="2">
    <source>
        <dbReference type="Proteomes" id="UP000798662"/>
    </source>
</evidence>
<reference evidence="1" key="1">
    <citation type="submission" date="2019-11" db="EMBL/GenBank/DDBJ databases">
        <title>Nori genome reveals adaptations in red seaweeds to the harsh intertidal environment.</title>
        <authorList>
            <person name="Wang D."/>
            <person name="Mao Y."/>
        </authorList>
    </citation>
    <scope>NUCLEOTIDE SEQUENCE</scope>
    <source>
        <tissue evidence="1">Gametophyte</tissue>
    </source>
</reference>
<evidence type="ECO:0000313" key="1">
    <source>
        <dbReference type="EMBL" id="KAK1864101.1"/>
    </source>
</evidence>
<protein>
    <submittedName>
        <fullName evidence="1">Uncharacterized protein</fullName>
    </submittedName>
</protein>
<comment type="caution">
    <text evidence="1">The sequence shown here is derived from an EMBL/GenBank/DDBJ whole genome shotgun (WGS) entry which is preliminary data.</text>
</comment>
<keyword evidence="2" id="KW-1185">Reference proteome</keyword>
<gene>
    <name evidence="1" type="ORF">I4F81_006651</name>
</gene>
<proteinExistence type="predicted"/>
<dbReference type="EMBL" id="CM020619">
    <property type="protein sequence ID" value="KAK1864101.1"/>
    <property type="molecule type" value="Genomic_DNA"/>
</dbReference>
<dbReference type="Proteomes" id="UP000798662">
    <property type="component" value="Chromosome 2"/>
</dbReference>
<name>A0ACC3C2B5_PYRYE</name>
<accession>A0ACC3C2B5</accession>